<accession>A0A9P4KHP6</accession>
<organism evidence="2 3">
    <name type="scientific">Lojkania enalia</name>
    <dbReference type="NCBI Taxonomy" id="147567"/>
    <lineage>
        <taxon>Eukaryota</taxon>
        <taxon>Fungi</taxon>
        <taxon>Dikarya</taxon>
        <taxon>Ascomycota</taxon>
        <taxon>Pezizomycotina</taxon>
        <taxon>Dothideomycetes</taxon>
        <taxon>Pleosporomycetidae</taxon>
        <taxon>Pleosporales</taxon>
        <taxon>Pleosporales incertae sedis</taxon>
        <taxon>Lojkania</taxon>
    </lineage>
</organism>
<keyword evidence="3" id="KW-1185">Reference proteome</keyword>
<sequence length="149" mass="16650">MEAESIATTKLPSESIEISEFRPISDFFPLYSKLPIHYPYGTKTTAQNIEIRLLELTPAPNGAPILDAVCIDQSNVPERNYQVTQMPKISSAAQEVVACLGDRTDESDATMRLITLGTEELRREKHTTMRYILSELAGSDEDWKTASID</sequence>
<evidence type="ECO:0000259" key="1">
    <source>
        <dbReference type="Pfam" id="PF06985"/>
    </source>
</evidence>
<dbReference type="OrthoDB" id="3553147at2759"/>
<name>A0A9P4KHP6_9PLEO</name>
<comment type="caution">
    <text evidence="2">The sequence shown here is derived from an EMBL/GenBank/DDBJ whole genome shotgun (WGS) entry which is preliminary data.</text>
</comment>
<dbReference type="Proteomes" id="UP000800093">
    <property type="component" value="Unassembled WGS sequence"/>
</dbReference>
<dbReference type="InterPro" id="IPR010730">
    <property type="entry name" value="HET"/>
</dbReference>
<protein>
    <recommendedName>
        <fullName evidence="1">Heterokaryon incompatibility domain-containing protein</fullName>
    </recommendedName>
</protein>
<feature type="domain" description="Heterokaryon incompatibility" evidence="1">
    <location>
        <begin position="67"/>
        <end position="124"/>
    </location>
</feature>
<reference evidence="3" key="1">
    <citation type="journal article" date="2020" name="Stud. Mycol.">
        <title>101 Dothideomycetes genomes: A test case for predicting lifestyles and emergence of pathogens.</title>
        <authorList>
            <person name="Haridas S."/>
            <person name="Albert R."/>
            <person name="Binder M."/>
            <person name="Bloem J."/>
            <person name="LaButti K."/>
            <person name="Salamov A."/>
            <person name="Andreopoulos B."/>
            <person name="Baker S."/>
            <person name="Barry K."/>
            <person name="Bills G."/>
            <person name="Bluhm B."/>
            <person name="Cannon C."/>
            <person name="Castanera R."/>
            <person name="Culley D."/>
            <person name="Daum C."/>
            <person name="Ezra D."/>
            <person name="Gonzalez J."/>
            <person name="Henrissat B."/>
            <person name="Kuo A."/>
            <person name="Liang C."/>
            <person name="Lipzen A."/>
            <person name="Lutzoni F."/>
            <person name="Magnuson J."/>
            <person name="Mondo S."/>
            <person name="Nolan M."/>
            <person name="Ohm R."/>
            <person name="Pangilinan J."/>
            <person name="Park H.-J."/>
            <person name="Ramirez L."/>
            <person name="Alfaro M."/>
            <person name="Sun H."/>
            <person name="Tritt A."/>
            <person name="Yoshinaga Y."/>
            <person name="Zwiers L.-H."/>
            <person name="Turgeon B."/>
            <person name="Goodwin S."/>
            <person name="Spatafora J."/>
            <person name="Crous P."/>
            <person name="Grigoriev I."/>
        </authorList>
    </citation>
    <scope>NUCLEOTIDE SEQUENCE [LARGE SCALE GENOMIC DNA]</scope>
    <source>
        <strain evidence="3">CBS 304.66</strain>
    </source>
</reference>
<evidence type="ECO:0000313" key="2">
    <source>
        <dbReference type="EMBL" id="KAF2268386.1"/>
    </source>
</evidence>
<dbReference type="AlphaFoldDB" id="A0A9P4KHP6"/>
<gene>
    <name evidence="2" type="ORF">CC78DRAFT_541095</name>
</gene>
<dbReference type="EMBL" id="ML986587">
    <property type="protein sequence ID" value="KAF2268386.1"/>
    <property type="molecule type" value="Genomic_DNA"/>
</dbReference>
<dbReference type="Pfam" id="PF06985">
    <property type="entry name" value="HET"/>
    <property type="match status" value="1"/>
</dbReference>
<proteinExistence type="predicted"/>
<evidence type="ECO:0000313" key="3">
    <source>
        <dbReference type="Proteomes" id="UP000800093"/>
    </source>
</evidence>